<reference evidence="3" key="1">
    <citation type="submission" date="2012-03" db="EMBL/GenBank/DDBJ databases">
        <title>Complete sequence of chromosome of Deinococcus peraridilitoris DSM 19664.</title>
        <authorList>
            <person name="Lucas S."/>
            <person name="Copeland A."/>
            <person name="Lapidus A."/>
            <person name="Glavina del Rio T."/>
            <person name="Dalin E."/>
            <person name="Tice H."/>
            <person name="Bruce D."/>
            <person name="Goodwin L."/>
            <person name="Pitluck S."/>
            <person name="Peters L."/>
            <person name="Mikhailova N."/>
            <person name="Lu M."/>
            <person name="Kyrpides N."/>
            <person name="Mavromatis K."/>
            <person name="Ivanova N."/>
            <person name="Brettin T."/>
            <person name="Detter J.C."/>
            <person name="Han C."/>
            <person name="Larimer F."/>
            <person name="Land M."/>
            <person name="Hauser L."/>
            <person name="Markowitz V."/>
            <person name="Cheng J.-F."/>
            <person name="Hugenholtz P."/>
            <person name="Woyke T."/>
            <person name="Wu D."/>
            <person name="Pukall R."/>
            <person name="Steenblock K."/>
            <person name="Brambilla E."/>
            <person name="Klenk H.-P."/>
            <person name="Eisen J.A."/>
        </authorList>
    </citation>
    <scope>NUCLEOTIDE SEQUENCE [LARGE SCALE GENOMIC DNA]</scope>
    <source>
        <strain evidence="3">DSM 19664 / LMG 22246 / CIP 109416 / KR-200</strain>
    </source>
</reference>
<feature type="chain" id="PRO_5003939109" evidence="1">
    <location>
        <begin position="38"/>
        <end position="80"/>
    </location>
</feature>
<evidence type="ECO:0000313" key="2">
    <source>
        <dbReference type="EMBL" id="AFZ68112.1"/>
    </source>
</evidence>
<dbReference type="STRING" id="937777.Deipe_2647"/>
<feature type="signal peptide" evidence="1">
    <location>
        <begin position="1"/>
        <end position="37"/>
    </location>
</feature>
<accession>L0A4N1</accession>
<gene>
    <name evidence="2" type="ordered locus">Deipe_2647</name>
</gene>
<dbReference type="KEGG" id="dpd:Deipe_2647"/>
<evidence type="ECO:0000313" key="3">
    <source>
        <dbReference type="Proteomes" id="UP000010467"/>
    </source>
</evidence>
<dbReference type="RefSeq" id="WP_015236414.1">
    <property type="nucleotide sequence ID" value="NC_019793.1"/>
</dbReference>
<dbReference type="PATRIC" id="fig|937777.3.peg.2656"/>
<dbReference type="Proteomes" id="UP000010467">
    <property type="component" value="Chromosome"/>
</dbReference>
<name>L0A4N1_DEIPD</name>
<organism evidence="2 3">
    <name type="scientific">Deinococcus peraridilitoris (strain DSM 19664 / LMG 22246 / CIP 109416 / KR-200)</name>
    <dbReference type="NCBI Taxonomy" id="937777"/>
    <lineage>
        <taxon>Bacteria</taxon>
        <taxon>Thermotogati</taxon>
        <taxon>Deinococcota</taxon>
        <taxon>Deinococci</taxon>
        <taxon>Deinococcales</taxon>
        <taxon>Deinococcaceae</taxon>
        <taxon>Deinococcus</taxon>
    </lineage>
</organism>
<keyword evidence="3" id="KW-1185">Reference proteome</keyword>
<protein>
    <submittedName>
        <fullName evidence="2">Uncharacterized protein</fullName>
    </submittedName>
</protein>
<dbReference type="AlphaFoldDB" id="L0A4N1"/>
<proteinExistence type="predicted"/>
<evidence type="ECO:0000256" key="1">
    <source>
        <dbReference type="SAM" id="SignalP"/>
    </source>
</evidence>
<dbReference type="HOGENOM" id="CLU_2583923_0_0_0"/>
<dbReference type="EMBL" id="CP003382">
    <property type="protein sequence ID" value="AFZ68112.1"/>
    <property type="molecule type" value="Genomic_DNA"/>
</dbReference>
<keyword evidence="1" id="KW-0732">Signal</keyword>
<sequence>MSNNSNIQKRAVVSPSARRVALLALCLLAPVATSAAAQTTPAVSDTKSTAKLAASVKTVFDDGTIVLKIGSSPFRCGWTG</sequence>